<dbReference type="RefSeq" id="WP_264505938.1">
    <property type="nucleotide sequence ID" value="NZ_JAPDFL010000001.1"/>
</dbReference>
<dbReference type="InterPro" id="IPR000792">
    <property type="entry name" value="Tscrpt_reg_LuxR_C"/>
</dbReference>
<dbReference type="Gene3D" id="3.40.50.1820">
    <property type="entry name" value="alpha/beta hydrolase"/>
    <property type="match status" value="1"/>
</dbReference>
<keyword evidence="3" id="KW-1185">Reference proteome</keyword>
<keyword evidence="2" id="KW-0378">Hydrolase</keyword>
<dbReference type="SMART" id="SM00421">
    <property type="entry name" value="HTH_LUXR"/>
    <property type="match status" value="1"/>
</dbReference>
<dbReference type="InterPro" id="IPR036388">
    <property type="entry name" value="WH-like_DNA-bd_sf"/>
</dbReference>
<dbReference type="SUPFAM" id="SSF53474">
    <property type="entry name" value="alpha/beta-Hydrolases"/>
    <property type="match status" value="1"/>
</dbReference>
<reference evidence="2 3" key="1">
    <citation type="submission" date="2022-10" db="EMBL/GenBank/DDBJ databases">
        <title>Pararhodobacter sp. nov., isolated from marine algae.</title>
        <authorList>
            <person name="Choi B.J."/>
            <person name="Kim J.M."/>
            <person name="Lee J.K."/>
            <person name="Choi D.G."/>
            <person name="Jeon C.O."/>
        </authorList>
    </citation>
    <scope>NUCLEOTIDE SEQUENCE [LARGE SCALE GENOMIC DNA]</scope>
    <source>
        <strain evidence="2 3">ZQ420</strain>
    </source>
</reference>
<dbReference type="Gene3D" id="1.10.10.10">
    <property type="entry name" value="Winged helix-like DNA-binding domain superfamily/Winged helix DNA-binding domain"/>
    <property type="match status" value="1"/>
</dbReference>
<feature type="domain" description="HTH luxR-type" evidence="1">
    <location>
        <begin position="212"/>
        <end position="269"/>
    </location>
</feature>
<name>A0ABT3GZM7_9RHOB</name>
<evidence type="ECO:0000313" key="2">
    <source>
        <dbReference type="EMBL" id="MCW1932987.1"/>
    </source>
</evidence>
<accession>A0ABT3GZM7</accession>
<sequence length="583" mass="62534">MRDQNEDAALDAERARLIGSIYDVVLSPEHYDSFMTDWSDFVDKLARRLGELHVTDGPSARQLQDPVIEAHFRRAFALFERMGRGEPNESLGGHRAPLVRLGRGGVVLSAQEDAAQLFGDTLSLATIRAALEPDSAARLTTLLAAFDRAPASGRFAVLSLSEQPATDAGSLPGGGLVSVVTTRDPAGQDFVVELRAMSIGWSAPLASVLVETFHLTPRETELVRELTRGGDLPAVALRIGRSLNTLRAQLKSVFAKTRTNAQSELMRLIAAMVLHGAEDSRAKAAAGDGTEVAVDLGDGRIMPVAVLGPEDGLPVVFVHGMLEGLAALHRLGPALQAAGLRLYAPMRPNFGISYPASRIREAPDHFARDLGLALGVLGLSRVVVIGHMAGAIYAYGAAARLAQQVAGVVCVAGCVPIVTIEQFAQMTPRQRAVAYTARFAPALLPAVLRAGIAQIDSDNAQNFMTPLYPKGTRDREVVEREGIAEALLEGYRFTVAQGQKAFQIDAWHVTRDWSALVAASDCPVALIHGDADPVVRLKSVRHFAQQHGRVHLHEIDGEGQLLLYSQPGVVLAEIRAFAERCLA</sequence>
<dbReference type="PANTHER" id="PTHR43689:SF8">
    <property type="entry name" value="ALPHA_BETA-HYDROLASES SUPERFAMILY PROTEIN"/>
    <property type="match status" value="1"/>
</dbReference>
<dbReference type="SUPFAM" id="SSF46894">
    <property type="entry name" value="C-terminal effector domain of the bipartite response regulators"/>
    <property type="match status" value="1"/>
</dbReference>
<dbReference type="Pfam" id="PF12697">
    <property type="entry name" value="Abhydrolase_6"/>
    <property type="match status" value="1"/>
</dbReference>
<comment type="caution">
    <text evidence="2">The sequence shown here is derived from an EMBL/GenBank/DDBJ whole genome shotgun (WGS) entry which is preliminary data.</text>
</comment>
<protein>
    <submittedName>
        <fullName evidence="2">Alpha/beta fold hydrolase</fullName>
    </submittedName>
</protein>
<proteinExistence type="predicted"/>
<dbReference type="Proteomes" id="UP001208938">
    <property type="component" value="Unassembled WGS sequence"/>
</dbReference>
<organism evidence="2 3">
    <name type="scientific">Pararhodobacter zhoushanensis</name>
    <dbReference type="NCBI Taxonomy" id="2479545"/>
    <lineage>
        <taxon>Bacteria</taxon>
        <taxon>Pseudomonadati</taxon>
        <taxon>Pseudomonadota</taxon>
        <taxon>Alphaproteobacteria</taxon>
        <taxon>Rhodobacterales</taxon>
        <taxon>Paracoccaceae</taxon>
        <taxon>Pararhodobacter</taxon>
    </lineage>
</organism>
<dbReference type="EMBL" id="JAPDFL010000001">
    <property type="protein sequence ID" value="MCW1932987.1"/>
    <property type="molecule type" value="Genomic_DNA"/>
</dbReference>
<gene>
    <name evidence="2" type="ORF">OKW52_12160</name>
</gene>
<dbReference type="GO" id="GO:0016787">
    <property type="term" value="F:hydrolase activity"/>
    <property type="evidence" value="ECO:0007669"/>
    <property type="project" value="UniProtKB-KW"/>
</dbReference>
<evidence type="ECO:0000313" key="3">
    <source>
        <dbReference type="Proteomes" id="UP001208938"/>
    </source>
</evidence>
<dbReference type="PANTHER" id="PTHR43689">
    <property type="entry name" value="HYDROLASE"/>
    <property type="match status" value="1"/>
</dbReference>
<evidence type="ECO:0000259" key="1">
    <source>
        <dbReference type="SMART" id="SM00421"/>
    </source>
</evidence>
<dbReference type="InterPro" id="IPR029058">
    <property type="entry name" value="AB_hydrolase_fold"/>
</dbReference>
<dbReference type="InterPro" id="IPR000073">
    <property type="entry name" value="AB_hydrolase_1"/>
</dbReference>
<dbReference type="InterPro" id="IPR016032">
    <property type="entry name" value="Sig_transdc_resp-reg_C-effctor"/>
</dbReference>